<keyword evidence="2" id="KW-1185">Reference proteome</keyword>
<sequence>MRHVDTIDEATAIAAEILGPRKKPLVLISTDAQGKFLFDPSHVEREAGSDADVVTIAHGLVTFALEDALPEKTSVHSGAARSYPVDFGTDPDWQRSILRFPDRHTSDDLIEDALAQVTFFPSPQPVSRREWVRAIVERVSGGTGNIAKLDNGELVSVVADHLPPSVSLSDALAVGEPVEGWLLDRDLAPEVSEVDYSRFADGAVTLARVVKVTPARTKLVLHPSDTSGIDLRRRDVIPGIDDGENADVQVSDIVRVGQTVRARVTRSGRSLGLSLVGVDPEVALVPPLSLLSGGSPWLREGVDGVADPALTRVPATPAESMPAPPAGYTIDVPASPVSTLAAGSPSTLHDHPSPTAALNDIRDELSGLRGAFARLSRELRAGTDLETIDRLRDEVAGLTSALHQERDVRRERDTIIAGLRVELREARAQRATPTESRRTDRASWPSGDAWLRFEVLSTWAGRSTAPDKTNHPLREYTIGTDFVPSLTPLDAGQLEKALRAIVDVVTGRASEITGRQLHRLRTGEAGNSPYVSRADGATCWRASIEINVASARRLHYWQHPNGSIELSRVVLHDDFQP</sequence>
<dbReference type="Proteomes" id="UP000196320">
    <property type="component" value="Unassembled WGS sequence"/>
</dbReference>
<dbReference type="OrthoDB" id="8452205at2"/>
<evidence type="ECO:0008006" key="3">
    <source>
        <dbReference type="Google" id="ProtNLM"/>
    </source>
</evidence>
<gene>
    <name evidence="1" type="ORF">FM104_13180</name>
</gene>
<dbReference type="EMBL" id="FUKO01000033">
    <property type="protein sequence ID" value="SJN44110.1"/>
    <property type="molecule type" value="Genomic_DNA"/>
</dbReference>
<proteinExistence type="predicted"/>
<accession>A0A1R4KIG3</accession>
<reference evidence="1 2" key="1">
    <citation type="submission" date="2017-02" db="EMBL/GenBank/DDBJ databases">
        <authorList>
            <person name="Peterson S.W."/>
        </authorList>
    </citation>
    <scope>NUCLEOTIDE SEQUENCE [LARGE SCALE GENOMIC DNA]</scope>
    <source>
        <strain evidence="1 2">B Mb 05.01</strain>
    </source>
</reference>
<dbReference type="AlphaFoldDB" id="A0A1R4KIG3"/>
<name>A0A1R4KIG3_9MICO</name>
<evidence type="ECO:0000313" key="2">
    <source>
        <dbReference type="Proteomes" id="UP000196320"/>
    </source>
</evidence>
<evidence type="ECO:0000313" key="1">
    <source>
        <dbReference type="EMBL" id="SJN44110.1"/>
    </source>
</evidence>
<dbReference type="RefSeq" id="WP_087132686.1">
    <property type="nucleotide sequence ID" value="NZ_FUKO01000033.1"/>
</dbReference>
<protein>
    <recommendedName>
        <fullName evidence="3">S1 motif domain-containing protein</fullName>
    </recommendedName>
</protein>
<organism evidence="1 2">
    <name type="scientific">Microbacterium esteraromaticum</name>
    <dbReference type="NCBI Taxonomy" id="57043"/>
    <lineage>
        <taxon>Bacteria</taxon>
        <taxon>Bacillati</taxon>
        <taxon>Actinomycetota</taxon>
        <taxon>Actinomycetes</taxon>
        <taxon>Micrococcales</taxon>
        <taxon>Microbacteriaceae</taxon>
        <taxon>Microbacterium</taxon>
    </lineage>
</organism>